<dbReference type="RefSeq" id="WP_079182375.1">
    <property type="nucleotide sequence ID" value="NZ_FRBK01000029.1"/>
</dbReference>
<evidence type="ECO:0000313" key="9">
    <source>
        <dbReference type="Proteomes" id="UP000184388"/>
    </source>
</evidence>
<comment type="caution">
    <text evidence="8">The sequence shown here is derived from an EMBL/GenBank/DDBJ whole genome shotgun (WGS) entry which is preliminary data.</text>
</comment>
<organism evidence="8 9">
    <name type="scientific">Streptomyces yunnanensis</name>
    <dbReference type="NCBI Taxonomy" id="156453"/>
    <lineage>
        <taxon>Bacteria</taxon>
        <taxon>Bacillati</taxon>
        <taxon>Actinomycetota</taxon>
        <taxon>Actinomycetes</taxon>
        <taxon>Kitasatosporales</taxon>
        <taxon>Streptomycetaceae</taxon>
        <taxon>Streptomyces</taxon>
    </lineage>
</organism>
<feature type="transmembrane region" description="Helical" evidence="6">
    <location>
        <begin position="368"/>
        <end position="386"/>
    </location>
</feature>
<feature type="transmembrane region" description="Helical" evidence="6">
    <location>
        <begin position="398"/>
        <end position="420"/>
    </location>
</feature>
<feature type="transmembrane region" description="Helical" evidence="6">
    <location>
        <begin position="106"/>
        <end position="124"/>
    </location>
</feature>
<keyword evidence="3 6" id="KW-1133">Transmembrane helix</keyword>
<dbReference type="GO" id="GO:0005886">
    <property type="term" value="C:plasma membrane"/>
    <property type="evidence" value="ECO:0007669"/>
    <property type="project" value="UniProtKB-SubCell"/>
</dbReference>
<accession>A0A9X8QZX0</accession>
<dbReference type="InterPro" id="IPR011701">
    <property type="entry name" value="MFS"/>
</dbReference>
<evidence type="ECO:0000259" key="7">
    <source>
        <dbReference type="PROSITE" id="PS50850"/>
    </source>
</evidence>
<dbReference type="InterPro" id="IPR005829">
    <property type="entry name" value="Sugar_transporter_CS"/>
</dbReference>
<feature type="transmembrane region" description="Helical" evidence="6">
    <location>
        <begin position="279"/>
        <end position="299"/>
    </location>
</feature>
<dbReference type="PANTHER" id="PTHR23531">
    <property type="entry name" value="QUINOLENE RESISTANCE PROTEIN NORA"/>
    <property type="match status" value="1"/>
</dbReference>
<dbReference type="PANTHER" id="PTHR23531:SF1">
    <property type="entry name" value="QUINOLENE RESISTANCE PROTEIN NORA"/>
    <property type="match status" value="1"/>
</dbReference>
<feature type="transmembrane region" description="Helical" evidence="6">
    <location>
        <begin position="164"/>
        <end position="184"/>
    </location>
</feature>
<feature type="transmembrane region" description="Helical" evidence="6">
    <location>
        <begin position="71"/>
        <end position="94"/>
    </location>
</feature>
<gene>
    <name evidence="8" type="ORF">SAMN05216268_12960</name>
</gene>
<evidence type="ECO:0000256" key="4">
    <source>
        <dbReference type="ARBA" id="ARBA00023136"/>
    </source>
</evidence>
<dbReference type="PROSITE" id="PS00216">
    <property type="entry name" value="SUGAR_TRANSPORT_1"/>
    <property type="match status" value="1"/>
</dbReference>
<protein>
    <submittedName>
        <fullName evidence="8">Predicted arabinose efflux permease, MFS family</fullName>
    </submittedName>
</protein>
<dbReference type="AlphaFoldDB" id="A0A9X8QZX0"/>
<evidence type="ECO:0000256" key="3">
    <source>
        <dbReference type="ARBA" id="ARBA00022989"/>
    </source>
</evidence>
<sequence>MPETRTAPMPGTRAPRPATSRTEPPVPTASSTSSVPPTREIWFAAWPVVAVFVLSNAAMPLYAVWQRQLGFTSGTLTLIFAAYVVGLLGALPVAGVASDRIGRKPVLVPALLLGLVACLVYATAPSVTALVVARLLTGVATGVAVSAGMAAVTDVAAGRRIGPLLASTGMVLGAGIGPVLAGVLSEAAPAPTVTVFVVEAVLLVTALVAVVRMPLPRRDRGAGAAASGSWVRLPAVPRANRRHLALGLAAFAPGISATSFVLSLGPSLLAGLLGTANRALAGGMALVMFLSATGVQFALRRMAVRTVLLASGAATVAGTLALVTAIHTATLVPLVAAVVLAGAGQGAGQLGGLTLLSREVPAARRAEANAALNAGGYLLAGTLPVADGYLSDAIGLPAAATAFGLAVALLAVAGAVLVAARGGEARG</sequence>
<dbReference type="InterPro" id="IPR020846">
    <property type="entry name" value="MFS_dom"/>
</dbReference>
<feature type="transmembrane region" description="Helical" evidence="6">
    <location>
        <begin position="41"/>
        <end position="65"/>
    </location>
</feature>
<feature type="domain" description="Major facilitator superfamily (MFS) profile" evidence="7">
    <location>
        <begin position="40"/>
        <end position="426"/>
    </location>
</feature>
<proteinExistence type="predicted"/>
<keyword evidence="2 6" id="KW-0812">Transmembrane</keyword>
<dbReference type="Proteomes" id="UP000184388">
    <property type="component" value="Unassembled WGS sequence"/>
</dbReference>
<evidence type="ECO:0000313" key="8">
    <source>
        <dbReference type="EMBL" id="SHN28107.1"/>
    </source>
</evidence>
<dbReference type="SUPFAM" id="SSF103473">
    <property type="entry name" value="MFS general substrate transporter"/>
    <property type="match status" value="1"/>
</dbReference>
<evidence type="ECO:0000256" key="6">
    <source>
        <dbReference type="SAM" id="Phobius"/>
    </source>
</evidence>
<dbReference type="InterPro" id="IPR052714">
    <property type="entry name" value="MFS_Exporter"/>
</dbReference>
<reference evidence="9" key="1">
    <citation type="submission" date="2016-11" db="EMBL/GenBank/DDBJ databases">
        <authorList>
            <person name="Jaros S."/>
            <person name="Januszkiewicz K."/>
            <person name="Wedrychowicz H."/>
        </authorList>
    </citation>
    <scope>NUCLEOTIDE SEQUENCE [LARGE SCALE GENOMIC DNA]</scope>
    <source>
        <strain evidence="9">CGMCC 4.3555</strain>
    </source>
</reference>
<dbReference type="InterPro" id="IPR036259">
    <property type="entry name" value="MFS_trans_sf"/>
</dbReference>
<feature type="transmembrane region" description="Helical" evidence="6">
    <location>
        <begin position="190"/>
        <end position="211"/>
    </location>
</feature>
<evidence type="ECO:0000256" key="5">
    <source>
        <dbReference type="SAM" id="MobiDB-lite"/>
    </source>
</evidence>
<dbReference type="PROSITE" id="PS50850">
    <property type="entry name" value="MFS"/>
    <property type="match status" value="1"/>
</dbReference>
<dbReference type="EMBL" id="FRBK01000029">
    <property type="protein sequence ID" value="SHN28107.1"/>
    <property type="molecule type" value="Genomic_DNA"/>
</dbReference>
<comment type="subcellular location">
    <subcellularLocation>
        <location evidence="1">Cell membrane</location>
        <topology evidence="1">Multi-pass membrane protein</topology>
    </subcellularLocation>
</comment>
<name>A0A9X8QZX0_9ACTN</name>
<dbReference type="Gene3D" id="1.20.1250.20">
    <property type="entry name" value="MFS general substrate transporter like domains"/>
    <property type="match status" value="1"/>
</dbReference>
<keyword evidence="4 6" id="KW-0472">Membrane</keyword>
<evidence type="ECO:0000256" key="2">
    <source>
        <dbReference type="ARBA" id="ARBA00022692"/>
    </source>
</evidence>
<feature type="transmembrane region" description="Helical" evidence="6">
    <location>
        <begin position="244"/>
        <end position="273"/>
    </location>
</feature>
<feature type="transmembrane region" description="Helical" evidence="6">
    <location>
        <begin position="306"/>
        <end position="326"/>
    </location>
</feature>
<dbReference type="GO" id="GO:0022857">
    <property type="term" value="F:transmembrane transporter activity"/>
    <property type="evidence" value="ECO:0007669"/>
    <property type="project" value="InterPro"/>
</dbReference>
<evidence type="ECO:0000256" key="1">
    <source>
        <dbReference type="ARBA" id="ARBA00004651"/>
    </source>
</evidence>
<dbReference type="Pfam" id="PF07690">
    <property type="entry name" value="MFS_1"/>
    <property type="match status" value="1"/>
</dbReference>
<feature type="transmembrane region" description="Helical" evidence="6">
    <location>
        <begin position="130"/>
        <end position="152"/>
    </location>
</feature>
<feature type="transmembrane region" description="Helical" evidence="6">
    <location>
        <begin position="332"/>
        <end position="356"/>
    </location>
</feature>
<feature type="region of interest" description="Disordered" evidence="5">
    <location>
        <begin position="1"/>
        <end position="35"/>
    </location>
</feature>